<dbReference type="InterPro" id="IPR012337">
    <property type="entry name" value="RNaseH-like_sf"/>
</dbReference>
<dbReference type="InterPro" id="IPR036397">
    <property type="entry name" value="RNaseH_sf"/>
</dbReference>
<feature type="compositionally biased region" description="Low complexity" evidence="5">
    <location>
        <begin position="494"/>
        <end position="521"/>
    </location>
</feature>
<dbReference type="SUPFAM" id="SSF53098">
    <property type="entry name" value="Ribonuclease H-like"/>
    <property type="match status" value="1"/>
</dbReference>
<feature type="compositionally biased region" description="Low complexity" evidence="5">
    <location>
        <begin position="321"/>
        <end position="336"/>
    </location>
</feature>
<dbReference type="EMBL" id="MAJD01000002">
    <property type="protein sequence ID" value="OBX34836.1"/>
    <property type="molecule type" value="Genomic_DNA"/>
</dbReference>
<dbReference type="CDD" id="cd09859">
    <property type="entry name" value="PIN_53EXO"/>
    <property type="match status" value="1"/>
</dbReference>
<dbReference type="FunFam" id="1.10.150.20:FF:000003">
    <property type="entry name" value="DNA polymerase I"/>
    <property type="match status" value="1"/>
</dbReference>
<dbReference type="Pfam" id="PF01367">
    <property type="entry name" value="5_3_exonuc"/>
    <property type="match status" value="1"/>
</dbReference>
<dbReference type="PANTHER" id="PTHR42646:SF2">
    <property type="entry name" value="5'-3' EXONUCLEASE FAMILY PROTEIN"/>
    <property type="match status" value="1"/>
</dbReference>
<dbReference type="FunFam" id="3.40.50.1010:FF:000001">
    <property type="entry name" value="DNA polymerase I"/>
    <property type="match status" value="1"/>
</dbReference>
<dbReference type="InterPro" id="IPR036279">
    <property type="entry name" value="5-3_exonuclease_C_sf"/>
</dbReference>
<evidence type="ECO:0000259" key="6">
    <source>
        <dbReference type="SMART" id="SM00474"/>
    </source>
</evidence>
<name>A0A1B8NXU6_HALEL</name>
<dbReference type="Pfam" id="PF02739">
    <property type="entry name" value="5_3_exonuc_N"/>
    <property type="match status" value="1"/>
</dbReference>
<reference evidence="8 9" key="1">
    <citation type="submission" date="2016-06" db="EMBL/GenBank/DDBJ databases">
        <title>Genome sequence of halotolerant plant growth promoting strain of Halomonas elongata HEK1 isolated from salterns of Rann of Kutch, Gujarat, India.</title>
        <authorList>
            <person name="Gaba S."/>
            <person name="Singh R.N."/>
            <person name="Abrol S."/>
            <person name="Kaushik R."/>
            <person name="Saxena A.K."/>
        </authorList>
    </citation>
    <scope>NUCLEOTIDE SEQUENCE [LARGE SCALE GENOMIC DNA]</scope>
    <source>
        <strain evidence="8 9">HEK1</strain>
    </source>
</reference>
<sequence length="641" mass="69670">MGNQNCAFSLDITLLRHQWMPIHGRHPIVLVDGSSYLYRAFHALPPLTTSEGQPTGAVKGVLNMLKRLLKDYPDSPMAVVFDAPGKTFRDDLYAEYKAQRPPMPDDLRAQVEPLHDCVRALGLPLLCVEGVEADDVIGTLARQAAEAGRDAVISTGDKDMAQLVNGHITLVNTMKDETLDTAGVEAKFGLPPSLIIDFLALMGDKVDNIPGVPGVGEKTALGLLQGMEGGLETVYADLEKVKTLSFRGAKTLPKKLEENREQAFLSYELATIKTDCELPVGLDDLNIARPDREALLALYRRLEFKNWLSELLEGGDEGVDDVAGGTATPEASDTADAGGGSGARHDVVIAEQAVLDEWLARLADCEAFCFDLETTSLSYMEADIVGVGLALEPGEAAYIPLAHDYLDAPEQLDRQAVLEALAPLWADAGKAKIGQNLKYDISVLARHGHEVAGPLHDTMLESYVLDSTATRHDMDSLALKYLGEKTVSFEDIAGKGPSSSPSTRSPWSKPRPTPARTSTSPCACTANCDRGSRGRAGWPKCSTISSARWCGSCRGWSAMAWRWIRNASTSRAGNWASASANSSSAPMSWPDANSTSARPSSWARSCSKSRRFRSSRRHPRGRPRPPRPCSRSWRWITRCPR</sequence>
<evidence type="ECO:0000313" key="9">
    <source>
        <dbReference type="Proteomes" id="UP000092504"/>
    </source>
</evidence>
<dbReference type="GO" id="GO:0008408">
    <property type="term" value="F:3'-5' exonuclease activity"/>
    <property type="evidence" value="ECO:0007669"/>
    <property type="project" value="InterPro"/>
</dbReference>
<dbReference type="EC" id="2.7.7.7" evidence="8"/>
<feature type="compositionally biased region" description="Basic residues" evidence="5">
    <location>
        <begin position="607"/>
        <end position="625"/>
    </location>
</feature>
<dbReference type="InterPro" id="IPR029060">
    <property type="entry name" value="PIN-like_dom_sf"/>
</dbReference>
<keyword evidence="4" id="KW-0238">DNA-binding</keyword>
<dbReference type="InterPro" id="IPR002421">
    <property type="entry name" value="5-3_exonuclease"/>
</dbReference>
<dbReference type="InterPro" id="IPR020045">
    <property type="entry name" value="DNA_polI_H3TH"/>
</dbReference>
<feature type="domain" description="5'-3' exonuclease" evidence="7">
    <location>
        <begin position="24"/>
        <end position="288"/>
    </location>
</feature>
<keyword evidence="2" id="KW-0378">Hydrolase</keyword>
<feature type="compositionally biased region" description="Low complexity" evidence="5">
    <location>
        <begin position="575"/>
        <end position="590"/>
    </location>
</feature>
<dbReference type="Gene3D" id="3.30.420.10">
    <property type="entry name" value="Ribonuclease H-like superfamily/Ribonuclease H"/>
    <property type="match status" value="1"/>
</dbReference>
<proteinExistence type="predicted"/>
<dbReference type="GO" id="GO:0003887">
    <property type="term" value="F:DNA-directed DNA polymerase activity"/>
    <property type="evidence" value="ECO:0007669"/>
    <property type="project" value="UniProtKB-EC"/>
</dbReference>
<dbReference type="AlphaFoldDB" id="A0A1B8NXU6"/>
<dbReference type="SUPFAM" id="SSF88723">
    <property type="entry name" value="PIN domain-like"/>
    <property type="match status" value="1"/>
</dbReference>
<dbReference type="InterPro" id="IPR020046">
    <property type="entry name" value="5-3_exonucl_a-hlix_arch_N"/>
</dbReference>
<evidence type="ECO:0000259" key="7">
    <source>
        <dbReference type="SMART" id="SM00475"/>
    </source>
</evidence>
<keyword evidence="8" id="KW-0548">Nucleotidyltransferase</keyword>
<dbReference type="Gene3D" id="1.10.150.20">
    <property type="entry name" value="5' to 3' exonuclease, C-terminal subdomain"/>
    <property type="match status" value="1"/>
</dbReference>
<organism evidence="8 9">
    <name type="scientific">Halomonas elongata</name>
    <dbReference type="NCBI Taxonomy" id="2746"/>
    <lineage>
        <taxon>Bacteria</taxon>
        <taxon>Pseudomonadati</taxon>
        <taxon>Pseudomonadota</taxon>
        <taxon>Gammaproteobacteria</taxon>
        <taxon>Oceanospirillales</taxon>
        <taxon>Halomonadaceae</taxon>
        <taxon>Halomonas</taxon>
    </lineage>
</organism>
<dbReference type="Gene3D" id="3.40.50.1010">
    <property type="entry name" value="5'-nuclease"/>
    <property type="match status" value="1"/>
</dbReference>
<dbReference type="SMART" id="SM00474">
    <property type="entry name" value="35EXOc"/>
    <property type="match status" value="1"/>
</dbReference>
<feature type="domain" description="3'-5' exonuclease" evidence="6">
    <location>
        <begin position="346"/>
        <end position="536"/>
    </location>
</feature>
<evidence type="ECO:0000256" key="1">
    <source>
        <dbReference type="ARBA" id="ARBA00022722"/>
    </source>
</evidence>
<comment type="caution">
    <text evidence="8">The sequence shown here is derived from an EMBL/GenBank/DDBJ whole genome shotgun (WGS) entry which is preliminary data.</text>
</comment>
<evidence type="ECO:0000256" key="4">
    <source>
        <dbReference type="ARBA" id="ARBA00023125"/>
    </source>
</evidence>
<evidence type="ECO:0000313" key="8">
    <source>
        <dbReference type="EMBL" id="OBX34836.1"/>
    </source>
</evidence>
<protein>
    <submittedName>
        <fullName evidence="8">DNA polymerase I</fullName>
        <ecNumber evidence="8">2.7.7.7</ecNumber>
    </submittedName>
</protein>
<keyword evidence="8" id="KW-0808">Transferase</keyword>
<dbReference type="CDD" id="cd09898">
    <property type="entry name" value="H3TH_53EXO"/>
    <property type="match status" value="1"/>
</dbReference>
<feature type="region of interest" description="Disordered" evidence="5">
    <location>
        <begin position="319"/>
        <end position="340"/>
    </location>
</feature>
<evidence type="ECO:0000256" key="2">
    <source>
        <dbReference type="ARBA" id="ARBA00022801"/>
    </source>
</evidence>
<feature type="compositionally biased region" description="Polar residues" evidence="5">
    <location>
        <begin position="591"/>
        <end position="603"/>
    </location>
</feature>
<dbReference type="SMART" id="SM00475">
    <property type="entry name" value="53EXOc"/>
    <property type="match status" value="1"/>
</dbReference>
<keyword evidence="3" id="KW-0269">Exonuclease</keyword>
<dbReference type="InterPro" id="IPR002562">
    <property type="entry name" value="3'-5'_exonuclease_dom"/>
</dbReference>
<dbReference type="SUPFAM" id="SSF47807">
    <property type="entry name" value="5' to 3' exonuclease, C-terminal subdomain"/>
    <property type="match status" value="1"/>
</dbReference>
<dbReference type="SMART" id="SM00279">
    <property type="entry name" value="HhH2"/>
    <property type="match status" value="1"/>
</dbReference>
<feature type="region of interest" description="Disordered" evidence="5">
    <location>
        <begin position="575"/>
        <end position="631"/>
    </location>
</feature>
<dbReference type="GO" id="GO:0003677">
    <property type="term" value="F:DNA binding"/>
    <property type="evidence" value="ECO:0007669"/>
    <property type="project" value="UniProtKB-KW"/>
</dbReference>
<accession>A0A1B8NXU6</accession>
<dbReference type="InterPro" id="IPR008918">
    <property type="entry name" value="HhH2"/>
</dbReference>
<dbReference type="InterPro" id="IPR038969">
    <property type="entry name" value="FEN"/>
</dbReference>
<dbReference type="GO" id="GO:0017108">
    <property type="term" value="F:5'-flap endonuclease activity"/>
    <property type="evidence" value="ECO:0007669"/>
    <property type="project" value="InterPro"/>
</dbReference>
<gene>
    <name evidence="8" type="primary">polA_2</name>
    <name evidence="8" type="ORF">A8U91_03896</name>
</gene>
<evidence type="ECO:0000256" key="5">
    <source>
        <dbReference type="SAM" id="MobiDB-lite"/>
    </source>
</evidence>
<keyword evidence="1" id="KW-0540">Nuclease</keyword>
<dbReference type="GO" id="GO:0008409">
    <property type="term" value="F:5'-3' exonuclease activity"/>
    <property type="evidence" value="ECO:0007669"/>
    <property type="project" value="InterPro"/>
</dbReference>
<dbReference type="PATRIC" id="fig|2746.7.peg.4012"/>
<dbReference type="PANTHER" id="PTHR42646">
    <property type="entry name" value="FLAP ENDONUCLEASE XNI"/>
    <property type="match status" value="1"/>
</dbReference>
<dbReference type="CDD" id="cd06139">
    <property type="entry name" value="DNA_polA_I_Ecoli_like_exo"/>
    <property type="match status" value="1"/>
</dbReference>
<feature type="region of interest" description="Disordered" evidence="5">
    <location>
        <begin position="492"/>
        <end position="522"/>
    </location>
</feature>
<evidence type="ECO:0000256" key="3">
    <source>
        <dbReference type="ARBA" id="ARBA00022839"/>
    </source>
</evidence>
<dbReference type="Proteomes" id="UP000092504">
    <property type="component" value="Unassembled WGS sequence"/>
</dbReference>
<dbReference type="Pfam" id="PF01612">
    <property type="entry name" value="DNA_pol_A_exo1"/>
    <property type="match status" value="1"/>
</dbReference>
<dbReference type="GO" id="GO:0033567">
    <property type="term" value="P:DNA replication, Okazaki fragment processing"/>
    <property type="evidence" value="ECO:0007669"/>
    <property type="project" value="InterPro"/>
</dbReference>